<evidence type="ECO:0000313" key="2">
    <source>
        <dbReference type="Proteomes" id="UP000024635"/>
    </source>
</evidence>
<protein>
    <submittedName>
        <fullName evidence="1">Uncharacterized protein</fullName>
    </submittedName>
</protein>
<keyword evidence="2" id="KW-1185">Reference proteome</keyword>
<dbReference type="AlphaFoldDB" id="A0A016T3L1"/>
<dbReference type="EMBL" id="JARK01001479">
    <property type="protein sequence ID" value="EYB97174.1"/>
    <property type="molecule type" value="Genomic_DNA"/>
</dbReference>
<organism evidence="1 2">
    <name type="scientific">Ancylostoma ceylanicum</name>
    <dbReference type="NCBI Taxonomy" id="53326"/>
    <lineage>
        <taxon>Eukaryota</taxon>
        <taxon>Metazoa</taxon>
        <taxon>Ecdysozoa</taxon>
        <taxon>Nematoda</taxon>
        <taxon>Chromadorea</taxon>
        <taxon>Rhabditida</taxon>
        <taxon>Rhabditina</taxon>
        <taxon>Rhabditomorpha</taxon>
        <taxon>Strongyloidea</taxon>
        <taxon>Ancylostomatidae</taxon>
        <taxon>Ancylostomatinae</taxon>
        <taxon>Ancylostoma</taxon>
    </lineage>
</organism>
<gene>
    <name evidence="1" type="primary">Acey_s0143.g2431</name>
    <name evidence="1" type="ORF">Y032_0143g2431</name>
</gene>
<evidence type="ECO:0000313" key="1">
    <source>
        <dbReference type="EMBL" id="EYB97174.1"/>
    </source>
</evidence>
<dbReference type="Proteomes" id="UP000024635">
    <property type="component" value="Unassembled WGS sequence"/>
</dbReference>
<accession>A0A016T3L1</accession>
<comment type="caution">
    <text evidence="1">The sequence shown here is derived from an EMBL/GenBank/DDBJ whole genome shotgun (WGS) entry which is preliminary data.</text>
</comment>
<name>A0A016T3L1_9BILA</name>
<reference evidence="2" key="1">
    <citation type="journal article" date="2015" name="Nat. Genet.">
        <title>The genome and transcriptome of the zoonotic hookworm Ancylostoma ceylanicum identify infection-specific gene families.</title>
        <authorList>
            <person name="Schwarz E.M."/>
            <person name="Hu Y."/>
            <person name="Antoshechkin I."/>
            <person name="Miller M.M."/>
            <person name="Sternberg P.W."/>
            <person name="Aroian R.V."/>
        </authorList>
    </citation>
    <scope>NUCLEOTIDE SEQUENCE</scope>
    <source>
        <strain evidence="2">HY135</strain>
    </source>
</reference>
<proteinExistence type="predicted"/>
<sequence>MQRQMLIKMVCATKSTVPPLDLPTASSAPSFRKDCTYIGHPERSECWCIHGMKASGAVVLSRMPDIDQN</sequence>